<dbReference type="PANTHER" id="PTHR10742:SF235">
    <property type="entry name" value="AMINE OXIDASE"/>
    <property type="match status" value="1"/>
</dbReference>
<name>A0A6P5QEQ9_MUSCR</name>
<proteinExistence type="inferred from homology"/>
<keyword evidence="4" id="KW-0964">Secreted</keyword>
<comment type="cofactor">
    <cofactor evidence="1 11">
        <name>FAD</name>
        <dbReference type="ChEBI" id="CHEBI:57692"/>
    </cofactor>
</comment>
<dbReference type="Gene3D" id="3.90.660.10">
    <property type="match status" value="1"/>
</dbReference>
<evidence type="ECO:0000313" key="13">
    <source>
        <dbReference type="Proteomes" id="UP000515126"/>
    </source>
</evidence>
<dbReference type="FunFam" id="1.10.405.10:FF:000004">
    <property type="entry name" value="Amine oxidase"/>
    <property type="match status" value="1"/>
</dbReference>
<keyword evidence="7 11" id="KW-0560">Oxidoreductase</keyword>
<feature type="binding site" evidence="10">
    <location>
        <position position="222"/>
    </location>
    <ligand>
        <name>substrate</name>
    </ligand>
</feature>
<comment type="similarity">
    <text evidence="3">Belongs to the flavin monoamine oxidase family. FIG1 subfamily.</text>
</comment>
<evidence type="ECO:0000256" key="5">
    <source>
        <dbReference type="ARBA" id="ARBA00022630"/>
    </source>
</evidence>
<dbReference type="FunFam" id="3.50.50.60:FF:000450">
    <property type="entry name" value="Amine oxidase"/>
    <property type="match status" value="1"/>
</dbReference>
<evidence type="ECO:0000256" key="1">
    <source>
        <dbReference type="ARBA" id="ARBA00001974"/>
    </source>
</evidence>
<dbReference type="GeneID" id="110304492"/>
<dbReference type="PRINTS" id="PR00757">
    <property type="entry name" value="AMINEOXDASEF"/>
</dbReference>
<dbReference type="Gene3D" id="3.50.50.60">
    <property type="entry name" value="FAD/NAD(P)-binding domain"/>
    <property type="match status" value="1"/>
</dbReference>
<evidence type="ECO:0000256" key="6">
    <source>
        <dbReference type="ARBA" id="ARBA00022827"/>
    </source>
</evidence>
<evidence type="ECO:0000256" key="2">
    <source>
        <dbReference type="ARBA" id="ARBA00004613"/>
    </source>
</evidence>
<dbReference type="AlphaFoldDB" id="A0A6P5QEQ9"/>
<dbReference type="PANTHER" id="PTHR10742">
    <property type="entry name" value="FLAVIN MONOAMINE OXIDASE"/>
    <property type="match status" value="1"/>
</dbReference>
<evidence type="ECO:0000256" key="10">
    <source>
        <dbReference type="PIRSR" id="PIRSR601613-1"/>
    </source>
</evidence>
<dbReference type="InterPro" id="IPR050281">
    <property type="entry name" value="Flavin_monoamine_oxidase"/>
</dbReference>
<dbReference type="Proteomes" id="UP000515126">
    <property type="component" value="Chromosome 11"/>
</dbReference>
<evidence type="ECO:0000256" key="3">
    <source>
        <dbReference type="ARBA" id="ARBA00005465"/>
    </source>
</evidence>
<feature type="binding site" evidence="10">
    <location>
        <position position="593"/>
    </location>
    <ligand>
        <name>FAD</name>
        <dbReference type="ChEBI" id="CHEBI:57692"/>
    </ligand>
</feature>
<evidence type="ECO:0000313" key="14">
    <source>
        <dbReference type="RefSeq" id="XP_021031575.1"/>
    </source>
</evidence>
<keyword evidence="5 11" id="KW-0285">Flavoprotein</keyword>
<dbReference type="InterPro" id="IPR002937">
    <property type="entry name" value="Amino_oxidase"/>
</dbReference>
<accession>A0A6P5QEQ9</accession>
<sequence>MAVLERYVEQDESIALDVTQRHMIPLSSSNFSGLSADLESKEKPKESSFIFIESHGLMTEEYRWPLPVRDSDLHLPFSTLTTSLANSYPSSGSVDMDATSPRQASRPGFAPSAAMFPGWLALIFLSVLSLDTQAFNSKLVKCFEDPQYEELLQLARNGLGQTAERKQVVVIGAGMAGLTAAKILQDAGHQVTVLEASGRVGGRIETHRVPGAHWYIELGAMRIPINHRLSHELIKKFGLMLKEFCPCNNQTWVLVNGVRQRSGAVQADPGLLGYSVRADEVGKTAEQLFDASLRKIVEELKNSSCQEVLEKYDSFSTKEYLIKVGNLSRGAVQMIGDMLNTDSGYYEAFTETLRGIISFFQDPRFDEIVGGFDQLPQALHNSLLPGTVWFYSPAEEVEMSGDCVHITYRTPDPLLPRARLTADFVVVATTAKAARLLRFQPPLSLNKQDALRSVHYNSATKVILACTQRFWERDGIFSGKSSTDRPSRFIYYPNHIFPNGAGVILASYTLDDDSVFFTALDHTQVVDIVLDDLAALHSRSKEELRALCPYSAIKNWSQDPYSMGGFAFFTPYQYVDYAQELSQPEGLVFFAGEHTDLPHGWIDTAIKSGLRVAKNIQESVDLALTRNPRNTKEYFSKSEL</sequence>
<feature type="domain" description="Amine oxidase" evidence="12">
    <location>
        <begin position="175"/>
        <end position="616"/>
    </location>
</feature>
<dbReference type="RefSeq" id="XP_021031575.1">
    <property type="nucleotide sequence ID" value="XM_021175916.1"/>
</dbReference>
<keyword evidence="13" id="KW-1185">Reference proteome</keyword>
<keyword evidence="9" id="KW-0325">Glycoprotein</keyword>
<protein>
    <recommendedName>
        <fullName evidence="11">Amine oxidase</fullName>
        <ecNumber evidence="11">1.4.3.-</ecNumber>
    </recommendedName>
</protein>
<comment type="subcellular location">
    <subcellularLocation>
        <location evidence="2">Secreted</location>
    </subcellularLocation>
</comment>
<dbReference type="SUPFAM" id="SSF51905">
    <property type="entry name" value="FAD/NAD(P)-binding domain"/>
    <property type="match status" value="1"/>
</dbReference>
<dbReference type="EC" id="1.4.3.-" evidence="11"/>
<feature type="binding site" evidence="10">
    <location>
        <begin position="219"/>
        <end position="222"/>
    </location>
    <ligand>
        <name>FAD</name>
        <dbReference type="ChEBI" id="CHEBI:57692"/>
    </ligand>
</feature>
<keyword evidence="8" id="KW-1015">Disulfide bond</keyword>
<dbReference type="InterPro" id="IPR001613">
    <property type="entry name" value="Flavin_amine_oxidase"/>
</dbReference>
<dbReference type="KEGG" id="mcal:110304492"/>
<evidence type="ECO:0000256" key="7">
    <source>
        <dbReference type="ARBA" id="ARBA00023002"/>
    </source>
</evidence>
<evidence type="ECO:0000256" key="8">
    <source>
        <dbReference type="ARBA" id="ARBA00023157"/>
    </source>
</evidence>
<feature type="binding site" evidence="10">
    <location>
        <begin position="195"/>
        <end position="196"/>
    </location>
    <ligand>
        <name>FAD</name>
        <dbReference type="ChEBI" id="CHEBI:57692"/>
    </ligand>
</feature>
<organism evidence="13 14">
    <name type="scientific">Mus caroli</name>
    <name type="common">Ryukyu mouse</name>
    <name type="synonym">Ricefield mouse</name>
    <dbReference type="NCBI Taxonomy" id="10089"/>
    <lineage>
        <taxon>Eukaryota</taxon>
        <taxon>Metazoa</taxon>
        <taxon>Chordata</taxon>
        <taxon>Craniata</taxon>
        <taxon>Vertebrata</taxon>
        <taxon>Euteleostomi</taxon>
        <taxon>Mammalia</taxon>
        <taxon>Eutheria</taxon>
        <taxon>Euarchontoglires</taxon>
        <taxon>Glires</taxon>
        <taxon>Rodentia</taxon>
        <taxon>Myomorpha</taxon>
        <taxon>Muroidea</taxon>
        <taxon>Muridae</taxon>
        <taxon>Murinae</taxon>
        <taxon>Mus</taxon>
        <taxon>Mus</taxon>
    </lineage>
</organism>
<keyword evidence="6 11" id="KW-0274">FAD</keyword>
<evidence type="ECO:0000256" key="4">
    <source>
        <dbReference type="ARBA" id="ARBA00022525"/>
    </source>
</evidence>
<dbReference type="Gene3D" id="1.10.405.10">
    <property type="entry name" value="Guanine Nucleotide Dissociation Inhibitor, domain 1"/>
    <property type="match status" value="1"/>
</dbReference>
<evidence type="ECO:0000256" key="11">
    <source>
        <dbReference type="RuleBase" id="RU362067"/>
    </source>
</evidence>
<dbReference type="GO" id="GO:0001716">
    <property type="term" value="F:L-amino-acid oxidase activity"/>
    <property type="evidence" value="ECO:0007669"/>
    <property type="project" value="TreeGrafter"/>
</dbReference>
<reference evidence="14" key="1">
    <citation type="submission" date="2025-08" db="UniProtKB">
        <authorList>
            <consortium name="RefSeq"/>
        </authorList>
    </citation>
    <scope>IDENTIFICATION</scope>
</reference>
<evidence type="ECO:0000259" key="12">
    <source>
        <dbReference type="Pfam" id="PF01593"/>
    </source>
</evidence>
<dbReference type="Pfam" id="PF01593">
    <property type="entry name" value="Amino_oxidase"/>
    <property type="match status" value="1"/>
</dbReference>
<dbReference type="SUPFAM" id="SSF54373">
    <property type="entry name" value="FAD-linked reductases, C-terminal domain"/>
    <property type="match status" value="1"/>
</dbReference>
<dbReference type="GO" id="GO:0005576">
    <property type="term" value="C:extracellular region"/>
    <property type="evidence" value="ECO:0007669"/>
    <property type="project" value="UniProtKB-SubCell"/>
</dbReference>
<evidence type="ECO:0000256" key="9">
    <source>
        <dbReference type="ARBA" id="ARBA00023180"/>
    </source>
</evidence>
<dbReference type="InterPro" id="IPR036188">
    <property type="entry name" value="FAD/NAD-bd_sf"/>
</dbReference>
<dbReference type="FunFam" id="3.90.660.10:FF:000086">
    <property type="match status" value="1"/>
</dbReference>
<gene>
    <name evidence="14" type="primary">LOC110304492</name>
</gene>
<dbReference type="GO" id="GO:0009063">
    <property type="term" value="P:amino acid catabolic process"/>
    <property type="evidence" value="ECO:0007669"/>
    <property type="project" value="TreeGrafter"/>
</dbReference>